<evidence type="ECO:0000313" key="3">
    <source>
        <dbReference type="Proteomes" id="UP000295210"/>
    </source>
</evidence>
<evidence type="ECO:0000313" key="2">
    <source>
        <dbReference type="EMBL" id="TCK75262.1"/>
    </source>
</evidence>
<organism evidence="2 3">
    <name type="scientific">Acidipila rosea</name>
    <dbReference type="NCBI Taxonomy" id="768535"/>
    <lineage>
        <taxon>Bacteria</taxon>
        <taxon>Pseudomonadati</taxon>
        <taxon>Acidobacteriota</taxon>
        <taxon>Terriglobia</taxon>
        <taxon>Terriglobales</taxon>
        <taxon>Acidobacteriaceae</taxon>
        <taxon>Acidipila</taxon>
    </lineage>
</organism>
<keyword evidence="3" id="KW-1185">Reference proteome</keyword>
<evidence type="ECO:0000256" key="1">
    <source>
        <dbReference type="SAM" id="MobiDB-lite"/>
    </source>
</evidence>
<feature type="region of interest" description="Disordered" evidence="1">
    <location>
        <begin position="31"/>
        <end position="56"/>
    </location>
</feature>
<sequence length="56" mass="6223">MKKSKEFEQFDDAMNSILRADPKVVKEAMEAEKKANAEKRKAKKPSTAGRALGAKD</sequence>
<accession>A0A4R1LAE5</accession>
<protein>
    <submittedName>
        <fullName evidence="2">Uncharacterized protein</fullName>
    </submittedName>
</protein>
<dbReference type="Proteomes" id="UP000295210">
    <property type="component" value="Unassembled WGS sequence"/>
</dbReference>
<dbReference type="AlphaFoldDB" id="A0A4R1LAE5"/>
<comment type="caution">
    <text evidence="2">The sequence shown here is derived from an EMBL/GenBank/DDBJ whole genome shotgun (WGS) entry which is preliminary data.</text>
</comment>
<proteinExistence type="predicted"/>
<gene>
    <name evidence="2" type="ORF">C7378_0242</name>
</gene>
<name>A0A4R1LAE5_9BACT</name>
<reference evidence="2 3" key="1">
    <citation type="submission" date="2019-03" db="EMBL/GenBank/DDBJ databases">
        <title>Genomic Encyclopedia of Type Strains, Phase IV (KMG-IV): sequencing the most valuable type-strain genomes for metagenomic binning, comparative biology and taxonomic classification.</title>
        <authorList>
            <person name="Goeker M."/>
        </authorList>
    </citation>
    <scope>NUCLEOTIDE SEQUENCE [LARGE SCALE GENOMIC DNA]</scope>
    <source>
        <strain evidence="2 3">DSM 103428</strain>
    </source>
</reference>
<dbReference type="RefSeq" id="WP_165876577.1">
    <property type="nucleotide sequence ID" value="NZ_SMGK01000001.1"/>
</dbReference>
<dbReference type="EMBL" id="SMGK01000001">
    <property type="protein sequence ID" value="TCK75262.1"/>
    <property type="molecule type" value="Genomic_DNA"/>
</dbReference>